<feature type="compositionally biased region" description="Basic and acidic residues" evidence="1">
    <location>
        <begin position="334"/>
        <end position="345"/>
    </location>
</feature>
<evidence type="ECO:0000256" key="1">
    <source>
        <dbReference type="SAM" id="MobiDB-lite"/>
    </source>
</evidence>
<organism evidence="2 3">
    <name type="scientific">Elysia marginata</name>
    <dbReference type="NCBI Taxonomy" id="1093978"/>
    <lineage>
        <taxon>Eukaryota</taxon>
        <taxon>Metazoa</taxon>
        <taxon>Spiralia</taxon>
        <taxon>Lophotrochozoa</taxon>
        <taxon>Mollusca</taxon>
        <taxon>Gastropoda</taxon>
        <taxon>Heterobranchia</taxon>
        <taxon>Euthyneura</taxon>
        <taxon>Panpulmonata</taxon>
        <taxon>Sacoglossa</taxon>
        <taxon>Placobranchoidea</taxon>
        <taxon>Plakobranchidae</taxon>
        <taxon>Elysia</taxon>
    </lineage>
</organism>
<keyword evidence="3" id="KW-1185">Reference proteome</keyword>
<protein>
    <submittedName>
        <fullName evidence="2">Activating signal cointegrator 1 complex subunit 2</fullName>
    </submittedName>
</protein>
<accession>A0AAV4I373</accession>
<dbReference type="AlphaFoldDB" id="A0AAV4I373"/>
<dbReference type="Proteomes" id="UP000762676">
    <property type="component" value="Unassembled WGS sequence"/>
</dbReference>
<feature type="compositionally biased region" description="Basic and acidic residues" evidence="1">
    <location>
        <begin position="250"/>
        <end position="271"/>
    </location>
</feature>
<feature type="compositionally biased region" description="Basic and acidic residues" evidence="1">
    <location>
        <begin position="222"/>
        <end position="237"/>
    </location>
</feature>
<feature type="compositionally biased region" description="Acidic residues" evidence="1">
    <location>
        <begin position="239"/>
        <end position="249"/>
    </location>
</feature>
<dbReference type="PANTHER" id="PTHR21494:SF0">
    <property type="entry name" value="ACTIVATING SIGNAL COINTEGRATOR 1 COMPLEX SUBUNIT 2"/>
    <property type="match status" value="1"/>
</dbReference>
<reference evidence="2 3" key="1">
    <citation type="journal article" date="2021" name="Elife">
        <title>Chloroplast acquisition without the gene transfer in kleptoplastic sea slugs, Plakobranchus ocellatus.</title>
        <authorList>
            <person name="Maeda T."/>
            <person name="Takahashi S."/>
            <person name="Yoshida T."/>
            <person name="Shimamura S."/>
            <person name="Takaki Y."/>
            <person name="Nagai Y."/>
            <person name="Toyoda A."/>
            <person name="Suzuki Y."/>
            <person name="Arimoto A."/>
            <person name="Ishii H."/>
            <person name="Satoh N."/>
            <person name="Nishiyama T."/>
            <person name="Hasebe M."/>
            <person name="Maruyama T."/>
            <person name="Minagawa J."/>
            <person name="Obokata J."/>
            <person name="Shigenobu S."/>
        </authorList>
    </citation>
    <scope>NUCLEOTIDE SEQUENCE [LARGE SCALE GENOMIC DNA]</scope>
</reference>
<sequence length="345" mass="38468">MVIVNLLEETPTQEAGQARMGLQTQASVPALVQGSQGSQGQNKPLLQRISKKRIMYKLLYLTFLINRALQELGYDQEQVVSCVLEDKLPPSLAGLSVDMPRQERSVHQRDGQVAEEEDLLASRRNVFDNDEFDLFRNKNVDMSRIHLGKKNKIIDLDDKSTIEAVRATYDAYGSRDQESMYDNKQMYDDEYDDTYDSNAVGAGDADSADELTNTRFMPRVLLDLERKKAQTEGRTAQESDSDHDEAEEEDKPKDAFVADPAKLREQAEQRRQSQAARGRRGRGGQGGGGGGGGVGGGQHHARDVKGGPKGQGQSSEVQHNRRVKQMHKGQRNRANAEKKMSKGMF</sequence>
<proteinExistence type="predicted"/>
<dbReference type="PANTHER" id="PTHR21494">
    <property type="entry name" value="ACTIVATING SIGNAL COINTEGRATOR 1 COMPLEX SUBUNIT 2 ASC-1 COMPLEX SUBUNIT P100"/>
    <property type="match status" value="1"/>
</dbReference>
<gene>
    <name evidence="2" type="ORF">ElyMa_004636400</name>
</gene>
<dbReference type="GO" id="GO:0043130">
    <property type="term" value="F:ubiquitin binding"/>
    <property type="evidence" value="ECO:0007669"/>
    <property type="project" value="TreeGrafter"/>
</dbReference>
<dbReference type="GO" id="GO:0006355">
    <property type="term" value="P:regulation of DNA-templated transcription"/>
    <property type="evidence" value="ECO:0007669"/>
    <property type="project" value="TreeGrafter"/>
</dbReference>
<name>A0AAV4I373_9GAST</name>
<comment type="caution">
    <text evidence="2">The sequence shown here is derived from an EMBL/GenBank/DDBJ whole genome shotgun (WGS) entry which is preliminary data.</text>
</comment>
<dbReference type="InterPro" id="IPR052586">
    <property type="entry name" value="ASCC2"/>
</dbReference>
<evidence type="ECO:0000313" key="2">
    <source>
        <dbReference type="EMBL" id="GFS03594.1"/>
    </source>
</evidence>
<feature type="compositionally biased region" description="Basic residues" evidence="1">
    <location>
        <begin position="320"/>
        <end position="331"/>
    </location>
</feature>
<dbReference type="EMBL" id="BMAT01009301">
    <property type="protein sequence ID" value="GFS03594.1"/>
    <property type="molecule type" value="Genomic_DNA"/>
</dbReference>
<feature type="region of interest" description="Disordered" evidence="1">
    <location>
        <begin position="188"/>
        <end position="345"/>
    </location>
</feature>
<feature type="compositionally biased region" description="Gly residues" evidence="1">
    <location>
        <begin position="283"/>
        <end position="298"/>
    </location>
</feature>
<evidence type="ECO:0000313" key="3">
    <source>
        <dbReference type="Proteomes" id="UP000762676"/>
    </source>
</evidence>